<feature type="binding site" evidence="2">
    <location>
        <begin position="279"/>
        <end position="280"/>
    </location>
    <ligand>
        <name>substrate</name>
    </ligand>
</feature>
<evidence type="ECO:0000256" key="1">
    <source>
        <dbReference type="ARBA" id="ARBA00023235"/>
    </source>
</evidence>
<keyword evidence="2" id="KW-0486">Methionine biosynthesis</keyword>
<comment type="pathway">
    <text evidence="2">Amino-acid biosynthesis; L-methionine biosynthesis via salvage pathway; L-methionine from S-methyl-5-thio-alpha-D-ribose 1-phosphate: step 1/6.</text>
</comment>
<dbReference type="NCBIfam" id="TIGR00512">
    <property type="entry name" value="salvage_mtnA"/>
    <property type="match status" value="1"/>
</dbReference>
<dbReference type="GO" id="GO:0019509">
    <property type="term" value="P:L-methionine salvage from methylthioadenosine"/>
    <property type="evidence" value="ECO:0007669"/>
    <property type="project" value="UniProtKB-UniRule"/>
</dbReference>
<protein>
    <recommendedName>
        <fullName evidence="2">Methylthioribose-1-phosphate isomerase</fullName>
        <shortName evidence="2">M1Pi</shortName>
        <shortName evidence="2">MTR-1-P isomerase</shortName>
        <ecNumber evidence="2">5.3.1.23</ecNumber>
    </recommendedName>
    <alternativeName>
        <fullName evidence="2">S-methyl-5-thioribose-1-phosphate isomerase</fullName>
    </alternativeName>
</protein>
<dbReference type="GO" id="GO:0046523">
    <property type="term" value="F:S-methyl-5-thioribose-1-phosphate isomerase activity"/>
    <property type="evidence" value="ECO:0007669"/>
    <property type="project" value="UniProtKB-UniRule"/>
</dbReference>
<dbReference type="Pfam" id="PF01008">
    <property type="entry name" value="IF-2B"/>
    <property type="match status" value="1"/>
</dbReference>
<gene>
    <name evidence="2" type="primary">mtnA</name>
    <name evidence="4" type="ORF">CAP_6088</name>
</gene>
<dbReference type="FunFam" id="3.40.50.10470:FF:000006">
    <property type="entry name" value="Methylthioribose-1-phosphate isomerase"/>
    <property type="match status" value="1"/>
</dbReference>
<dbReference type="PANTHER" id="PTHR43475:SF1">
    <property type="entry name" value="METHYLTHIORIBOSE-1-PHOSPHATE ISOMERASE"/>
    <property type="match status" value="1"/>
</dbReference>
<feature type="site" description="Transition state stabilizer" evidence="2">
    <location>
        <position position="189"/>
    </location>
</feature>
<keyword evidence="2" id="KW-0028">Amino-acid biosynthesis</keyword>
<dbReference type="eggNOG" id="COG0182">
    <property type="taxonomic scope" value="Bacteria"/>
</dbReference>
<dbReference type="NCBIfam" id="NF004326">
    <property type="entry name" value="PRK05720.1"/>
    <property type="match status" value="1"/>
</dbReference>
<feature type="compositionally biased region" description="Basic and acidic residues" evidence="3">
    <location>
        <begin position="1"/>
        <end position="10"/>
    </location>
</feature>
<dbReference type="EC" id="5.3.1.23" evidence="2"/>
<evidence type="ECO:0000313" key="4">
    <source>
        <dbReference type="EMBL" id="EYF08327.1"/>
    </source>
</evidence>
<dbReference type="InterPro" id="IPR042529">
    <property type="entry name" value="IF_2B-like_C"/>
</dbReference>
<dbReference type="SUPFAM" id="SSF100950">
    <property type="entry name" value="NagB/RpiA/CoA transferase-like"/>
    <property type="match status" value="1"/>
</dbReference>
<dbReference type="Proteomes" id="UP000019678">
    <property type="component" value="Unassembled WGS sequence"/>
</dbReference>
<feature type="binding site" evidence="2">
    <location>
        <position position="228"/>
    </location>
    <ligand>
        <name>substrate</name>
    </ligand>
</feature>
<dbReference type="PANTHER" id="PTHR43475">
    <property type="entry name" value="METHYLTHIORIBOSE-1-PHOSPHATE ISOMERASE"/>
    <property type="match status" value="1"/>
</dbReference>
<dbReference type="AlphaFoldDB" id="A0A017THC9"/>
<accession>A0A017THC9</accession>
<dbReference type="EMBL" id="ASRX01000005">
    <property type="protein sequence ID" value="EYF08327.1"/>
    <property type="molecule type" value="Genomic_DNA"/>
</dbReference>
<dbReference type="InterPro" id="IPR000649">
    <property type="entry name" value="IF-2B-related"/>
</dbReference>
<feature type="binding site" evidence="2">
    <location>
        <begin position="78"/>
        <end position="80"/>
    </location>
    <ligand>
        <name>substrate</name>
    </ligand>
</feature>
<keyword evidence="1 2" id="KW-0413">Isomerase</keyword>
<organism evidence="4 5">
    <name type="scientific">Chondromyces apiculatus DSM 436</name>
    <dbReference type="NCBI Taxonomy" id="1192034"/>
    <lineage>
        <taxon>Bacteria</taxon>
        <taxon>Pseudomonadati</taxon>
        <taxon>Myxococcota</taxon>
        <taxon>Polyangia</taxon>
        <taxon>Polyangiales</taxon>
        <taxon>Polyangiaceae</taxon>
        <taxon>Chondromyces</taxon>
    </lineage>
</organism>
<keyword evidence="5" id="KW-1185">Reference proteome</keyword>
<evidence type="ECO:0000256" key="3">
    <source>
        <dbReference type="SAM" id="MobiDB-lite"/>
    </source>
</evidence>
<dbReference type="UniPathway" id="UPA00904">
    <property type="reaction ID" value="UER00874"/>
</dbReference>
<dbReference type="InterPro" id="IPR037171">
    <property type="entry name" value="NagB/RpiA_transferase-like"/>
</dbReference>
<dbReference type="HAMAP" id="MF_01678">
    <property type="entry name" value="Salvage_MtnA"/>
    <property type="match status" value="1"/>
</dbReference>
<name>A0A017THC9_9BACT</name>
<reference evidence="4 5" key="1">
    <citation type="submission" date="2013-05" db="EMBL/GenBank/DDBJ databases">
        <title>Genome assembly of Chondromyces apiculatus DSM 436.</title>
        <authorList>
            <person name="Sharma G."/>
            <person name="Khatri I."/>
            <person name="Kaur C."/>
            <person name="Mayilraj S."/>
            <person name="Subramanian S."/>
        </authorList>
    </citation>
    <scope>NUCLEOTIDE SEQUENCE [LARGE SCALE GENOMIC DNA]</scope>
    <source>
        <strain evidence="4 5">DSM 436</strain>
    </source>
</reference>
<dbReference type="InterPro" id="IPR005251">
    <property type="entry name" value="IF-M1Pi"/>
</dbReference>
<comment type="similarity">
    <text evidence="2">Belongs to the EIF-2B alpha/beta/delta subunits family. MtnA subfamily.</text>
</comment>
<feature type="region of interest" description="Disordered" evidence="3">
    <location>
        <begin position="1"/>
        <end position="21"/>
    </location>
</feature>
<evidence type="ECO:0000313" key="5">
    <source>
        <dbReference type="Proteomes" id="UP000019678"/>
    </source>
</evidence>
<dbReference type="NCBIfam" id="TIGR00524">
    <property type="entry name" value="eIF-2B_rel"/>
    <property type="match status" value="1"/>
</dbReference>
<proteinExistence type="inferred from homology"/>
<evidence type="ECO:0000256" key="2">
    <source>
        <dbReference type="HAMAP-Rule" id="MF_01678"/>
    </source>
</evidence>
<dbReference type="Gene3D" id="1.20.120.420">
    <property type="entry name" value="translation initiation factor eif-2b, domain 1"/>
    <property type="match status" value="1"/>
</dbReference>
<comment type="catalytic activity">
    <reaction evidence="2">
        <text>5-(methylsulfanyl)-alpha-D-ribose 1-phosphate = 5-(methylsulfanyl)-D-ribulose 1-phosphate</text>
        <dbReference type="Rhea" id="RHEA:19989"/>
        <dbReference type="ChEBI" id="CHEBI:58533"/>
        <dbReference type="ChEBI" id="CHEBI:58548"/>
        <dbReference type="EC" id="5.3.1.23"/>
    </reaction>
</comment>
<feature type="binding site" evidence="2">
    <location>
        <position position="121"/>
    </location>
    <ligand>
        <name>substrate</name>
    </ligand>
</feature>
<dbReference type="InterPro" id="IPR011559">
    <property type="entry name" value="Initiation_fac_2B_a/b/d"/>
</dbReference>
<sequence>MNQDHRDARGPHPMSSTVSPPWSPALALSGASYSAAELSPEGDQVFLLEQRELPGVERYVTLGTAAEVAEGIRAMVVRGAPAIGIAAAYGMALAARAAQTEDAEGYLAAMRQAGAILDAARPTAVNLSWAVRRALALAASHAHQGGAERAEAMAALGRAIHRDDVEACRAMGRLGAAHMPDEGAVLTHCNAGALATGGYGTALGVIRAAIEAGKRIRVLADETRPYLQGARLTAWELQKDGVNVEVLADSMAGWLMQRGEIKAVVVGADRIARNGDVANKIGTYAVACLAKHHGIPFYVAAPWSTVDLATPDGSAIPIEERSSEEVAVIGGKRMMPEGVRARHPAFDVTPAALVTAIFTERGAAAPGEIARLAG</sequence>
<dbReference type="InterPro" id="IPR027363">
    <property type="entry name" value="M1Pi_N"/>
</dbReference>
<dbReference type="FunFam" id="1.20.120.420:FF:000003">
    <property type="entry name" value="Methylthioribose-1-phosphate isomerase"/>
    <property type="match status" value="1"/>
</dbReference>
<dbReference type="STRING" id="1192034.CAP_6088"/>
<feature type="active site" description="Proton donor" evidence="2">
    <location>
        <position position="269"/>
    </location>
</feature>
<comment type="function">
    <text evidence="2">Catalyzes the interconversion of methylthioribose-1-phosphate (MTR-1-P) into methylthioribulose-1-phosphate (MTRu-1-P).</text>
</comment>
<comment type="caution">
    <text evidence="4">The sequence shown here is derived from an EMBL/GenBank/DDBJ whole genome shotgun (WGS) entry which is preliminary data.</text>
</comment>
<dbReference type="Gene3D" id="3.40.50.10470">
    <property type="entry name" value="Translation initiation factor eif-2b, domain 2"/>
    <property type="match status" value="1"/>
</dbReference>